<sequence>MGACTSKPSNLLSQNPSLPEPDVQNPNLTPRNGEGKDSRDGKEDVRIQNGKKSPFFALYTPSPANYPFSKKSPANSVTPKRFFRPPPSPAKHIRAALARRRGRIGGSAVSGEGGGEEGGAGLDKSFGFSKNFAGKYEIGEEVGRGHFGYTCCAVSKKGEMKGLQVAVKVIPKAKVCFLF</sequence>
<evidence type="ECO:0000313" key="1">
    <source>
        <dbReference type="EMBL" id="KAI4386696.1"/>
    </source>
</evidence>
<name>A0ACB9S852_9MYRT</name>
<evidence type="ECO:0000313" key="2">
    <source>
        <dbReference type="Proteomes" id="UP001057402"/>
    </source>
</evidence>
<gene>
    <name evidence="1" type="ORF">MLD38_004606</name>
</gene>
<dbReference type="Proteomes" id="UP001057402">
    <property type="component" value="Chromosome 2"/>
</dbReference>
<comment type="caution">
    <text evidence="1">The sequence shown here is derived from an EMBL/GenBank/DDBJ whole genome shotgun (WGS) entry which is preliminary data.</text>
</comment>
<dbReference type="EMBL" id="CM042881">
    <property type="protein sequence ID" value="KAI4386696.1"/>
    <property type="molecule type" value="Genomic_DNA"/>
</dbReference>
<keyword evidence="2" id="KW-1185">Reference proteome</keyword>
<protein>
    <submittedName>
        <fullName evidence="1">Uncharacterized protein</fullName>
    </submittedName>
</protein>
<organism evidence="1 2">
    <name type="scientific">Melastoma candidum</name>
    <dbReference type="NCBI Taxonomy" id="119954"/>
    <lineage>
        <taxon>Eukaryota</taxon>
        <taxon>Viridiplantae</taxon>
        <taxon>Streptophyta</taxon>
        <taxon>Embryophyta</taxon>
        <taxon>Tracheophyta</taxon>
        <taxon>Spermatophyta</taxon>
        <taxon>Magnoliopsida</taxon>
        <taxon>eudicotyledons</taxon>
        <taxon>Gunneridae</taxon>
        <taxon>Pentapetalae</taxon>
        <taxon>rosids</taxon>
        <taxon>malvids</taxon>
        <taxon>Myrtales</taxon>
        <taxon>Melastomataceae</taxon>
        <taxon>Melastomatoideae</taxon>
        <taxon>Melastomateae</taxon>
        <taxon>Melastoma</taxon>
    </lineage>
</organism>
<accession>A0ACB9S852</accession>
<proteinExistence type="predicted"/>
<reference evidence="2" key="1">
    <citation type="journal article" date="2023" name="Front. Plant Sci.">
        <title>Chromosomal-level genome assembly of Melastoma candidum provides insights into trichome evolution.</title>
        <authorList>
            <person name="Zhong Y."/>
            <person name="Wu W."/>
            <person name="Sun C."/>
            <person name="Zou P."/>
            <person name="Liu Y."/>
            <person name="Dai S."/>
            <person name="Zhou R."/>
        </authorList>
    </citation>
    <scope>NUCLEOTIDE SEQUENCE [LARGE SCALE GENOMIC DNA]</scope>
</reference>